<keyword evidence="5" id="KW-0732">Signal</keyword>
<dbReference type="GO" id="GO:0009279">
    <property type="term" value="C:cell outer membrane"/>
    <property type="evidence" value="ECO:0007669"/>
    <property type="project" value="UniProtKB-SubCell"/>
</dbReference>
<dbReference type="EMBL" id="UAUU01000008">
    <property type="protein sequence ID" value="SPZ85415.1"/>
    <property type="molecule type" value="Genomic_DNA"/>
</dbReference>
<dbReference type="Gene3D" id="2.40.170.20">
    <property type="entry name" value="TonB-dependent receptor, beta-barrel domain"/>
    <property type="match status" value="1"/>
</dbReference>
<dbReference type="GO" id="GO:0015344">
    <property type="term" value="F:siderophore uptake transmembrane transporter activity"/>
    <property type="evidence" value="ECO:0007669"/>
    <property type="project" value="TreeGrafter"/>
</dbReference>
<feature type="domain" description="TonB-dependent receptor-like beta-barrel" evidence="12">
    <location>
        <begin position="211"/>
        <end position="600"/>
    </location>
</feature>
<evidence type="ECO:0000256" key="2">
    <source>
        <dbReference type="ARBA" id="ARBA00022448"/>
    </source>
</evidence>
<dbReference type="GeneID" id="97181230"/>
<dbReference type="PROSITE" id="PS52016">
    <property type="entry name" value="TONB_DEPENDENT_REC_3"/>
    <property type="match status" value="1"/>
</dbReference>
<dbReference type="Proteomes" id="UP000251241">
    <property type="component" value="Unassembled WGS sequence"/>
</dbReference>
<dbReference type="Pfam" id="PF07715">
    <property type="entry name" value="Plug"/>
    <property type="match status" value="1"/>
</dbReference>
<evidence type="ECO:0000259" key="12">
    <source>
        <dbReference type="Pfam" id="PF00593"/>
    </source>
</evidence>
<dbReference type="Gene3D" id="2.170.130.10">
    <property type="entry name" value="TonB-dependent receptor, plug domain"/>
    <property type="match status" value="1"/>
</dbReference>
<dbReference type="InterPro" id="IPR036942">
    <property type="entry name" value="Beta-barrel_TonB_sf"/>
</dbReference>
<evidence type="ECO:0000313" key="14">
    <source>
        <dbReference type="EMBL" id="SPZ85415.1"/>
    </source>
</evidence>
<dbReference type="PANTHER" id="PTHR30069:SF29">
    <property type="entry name" value="HEMOGLOBIN AND HEMOGLOBIN-HAPTOGLOBIN-BINDING PROTEIN 1-RELATED"/>
    <property type="match status" value="1"/>
</dbReference>
<comment type="similarity">
    <text evidence="10 11">Belongs to the TonB-dependent receptor family.</text>
</comment>
<dbReference type="InterPro" id="IPR000531">
    <property type="entry name" value="Beta-barrel_TonB"/>
</dbReference>
<keyword evidence="9 10" id="KW-0998">Cell outer membrane</keyword>
<keyword evidence="4 10" id="KW-0812">Transmembrane</keyword>
<dbReference type="InterPro" id="IPR039426">
    <property type="entry name" value="TonB-dep_rcpt-like"/>
</dbReference>
<dbReference type="InterPro" id="IPR012910">
    <property type="entry name" value="Plug_dom"/>
</dbReference>
<feature type="domain" description="TonB-dependent receptor plug" evidence="13">
    <location>
        <begin position="46"/>
        <end position="151"/>
    </location>
</feature>
<keyword evidence="2 10" id="KW-0813">Transport</keyword>
<evidence type="ECO:0000256" key="11">
    <source>
        <dbReference type="RuleBase" id="RU003357"/>
    </source>
</evidence>
<dbReference type="SUPFAM" id="SSF56935">
    <property type="entry name" value="Porins"/>
    <property type="match status" value="1"/>
</dbReference>
<dbReference type="InterPro" id="IPR037066">
    <property type="entry name" value="Plug_dom_sf"/>
</dbReference>
<accession>A0A2X2JDZ2</accession>
<reference evidence="14 15" key="1">
    <citation type="submission" date="2018-06" db="EMBL/GenBank/DDBJ databases">
        <authorList>
            <consortium name="Pathogen Informatics"/>
            <person name="Doyle S."/>
        </authorList>
    </citation>
    <scope>NUCLEOTIDE SEQUENCE [LARGE SCALE GENOMIC DNA]</scope>
    <source>
        <strain evidence="14 15">NCTC11343</strain>
    </source>
</reference>
<evidence type="ECO:0000256" key="10">
    <source>
        <dbReference type="PROSITE-ProRule" id="PRU01360"/>
    </source>
</evidence>
<dbReference type="GO" id="GO:0044718">
    <property type="term" value="P:siderophore transmembrane transport"/>
    <property type="evidence" value="ECO:0007669"/>
    <property type="project" value="TreeGrafter"/>
</dbReference>
<evidence type="ECO:0000256" key="1">
    <source>
        <dbReference type="ARBA" id="ARBA00004571"/>
    </source>
</evidence>
<evidence type="ECO:0000256" key="7">
    <source>
        <dbReference type="ARBA" id="ARBA00023136"/>
    </source>
</evidence>
<keyword evidence="6 11" id="KW-0798">TonB box</keyword>
<evidence type="ECO:0000256" key="6">
    <source>
        <dbReference type="ARBA" id="ARBA00023077"/>
    </source>
</evidence>
<dbReference type="PANTHER" id="PTHR30069">
    <property type="entry name" value="TONB-DEPENDENT OUTER MEMBRANE RECEPTOR"/>
    <property type="match status" value="1"/>
</dbReference>
<evidence type="ECO:0000259" key="13">
    <source>
        <dbReference type="Pfam" id="PF07715"/>
    </source>
</evidence>
<name>A0A2X2JDZ2_SPHMU</name>
<organism evidence="14 15">
    <name type="scientific">Sphingobacterium multivorum</name>
    <dbReference type="NCBI Taxonomy" id="28454"/>
    <lineage>
        <taxon>Bacteria</taxon>
        <taxon>Pseudomonadati</taxon>
        <taxon>Bacteroidota</taxon>
        <taxon>Sphingobacteriia</taxon>
        <taxon>Sphingobacteriales</taxon>
        <taxon>Sphingobacteriaceae</taxon>
        <taxon>Sphingobacterium</taxon>
    </lineage>
</organism>
<dbReference type="AlphaFoldDB" id="A0A2X2JDZ2"/>
<dbReference type="Pfam" id="PF00593">
    <property type="entry name" value="TonB_dep_Rec_b-barrel"/>
    <property type="match status" value="1"/>
</dbReference>
<dbReference type="RefSeq" id="WP_112374507.1">
    <property type="nucleotide sequence ID" value="NZ_CP069793.1"/>
</dbReference>
<evidence type="ECO:0000256" key="5">
    <source>
        <dbReference type="ARBA" id="ARBA00022729"/>
    </source>
</evidence>
<keyword evidence="7 10" id="KW-0472">Membrane</keyword>
<comment type="subcellular location">
    <subcellularLocation>
        <location evidence="1 10">Cell outer membrane</location>
        <topology evidence="1 10">Multi-pass membrane protein</topology>
    </subcellularLocation>
</comment>
<proteinExistence type="inferred from homology"/>
<evidence type="ECO:0000256" key="8">
    <source>
        <dbReference type="ARBA" id="ARBA00023170"/>
    </source>
</evidence>
<keyword evidence="8" id="KW-0675">Receptor</keyword>
<protein>
    <submittedName>
        <fullName evidence="14">Outer membrane cobalamin translocator</fullName>
    </submittedName>
</protein>
<evidence type="ECO:0000256" key="3">
    <source>
        <dbReference type="ARBA" id="ARBA00022452"/>
    </source>
</evidence>
<evidence type="ECO:0000256" key="4">
    <source>
        <dbReference type="ARBA" id="ARBA00022692"/>
    </source>
</evidence>
<keyword evidence="3 10" id="KW-1134">Transmembrane beta strand</keyword>
<gene>
    <name evidence="14" type="primary">btuB_1</name>
    <name evidence="14" type="ORF">NCTC11343_01977</name>
</gene>
<evidence type="ECO:0000313" key="15">
    <source>
        <dbReference type="Proteomes" id="UP000251241"/>
    </source>
</evidence>
<sequence length="628" mass="70530">MLNKNITLTKLALVLSIGAATAQINDTTALGEVIINQNRLQIPFSKQSKNIQILTQEDIQRLPNRSINELLSNIPGVDIRQRGPFGSQADISIDGGSFEQTAILLNGVKITDPQSAHHNMNLPVPLEAIERIEIIRGPASRIFGINALTGAINIVTKKIESNQISAQVYSGSSFKDNEQTSTGKYYGKGVQLGSQFLTKQTSHGLYFGHEDSNGQRYNTASNNNKLYYDGTYQPNTANMIKANVGYINNQFGANGYYAAPSDKEAYEQVKTAFASLQSKHQLTQAFSISPRLSNRYNEDEYWYLGRETTKGRSKHYSNVFGAEINATLEQSYGTFGLGLESRFERINSTSIGDHNRENYGGYLEFKTEAIEKLMINSGAYINYNSKFGWQVFPGLDLGYDITEHWKIVVNAGSSQRIPSFTDLYTNQTANVGNPTLSSENAYQIESGIKYLSNRVIAQVGYFHRRINDFIDWQKEDATTGSGTVIPWKPINIGKNKIDGFNASFRYNINDPSATTRYFTTLSYNYLNPSITLADGILSKYAIESLRHQVIANFTINHKNWMFTSANRFNERISYKSYFIADVRGSYQLQDLNIFVDVQNIFDKSYIEAAAVPMPGRWFSIGAKYKLNY</sequence>
<evidence type="ECO:0000256" key="9">
    <source>
        <dbReference type="ARBA" id="ARBA00023237"/>
    </source>
</evidence>